<reference evidence="2" key="1">
    <citation type="journal article" date="2020" name="Stud. Mycol.">
        <title>101 Dothideomycetes genomes: a test case for predicting lifestyles and emergence of pathogens.</title>
        <authorList>
            <person name="Haridas S."/>
            <person name="Albert R."/>
            <person name="Binder M."/>
            <person name="Bloem J."/>
            <person name="Labutti K."/>
            <person name="Salamov A."/>
            <person name="Andreopoulos B."/>
            <person name="Baker S."/>
            <person name="Barry K."/>
            <person name="Bills G."/>
            <person name="Bluhm B."/>
            <person name="Cannon C."/>
            <person name="Castanera R."/>
            <person name="Culley D."/>
            <person name="Daum C."/>
            <person name="Ezra D."/>
            <person name="Gonzalez J."/>
            <person name="Henrissat B."/>
            <person name="Kuo A."/>
            <person name="Liang C."/>
            <person name="Lipzen A."/>
            <person name="Lutzoni F."/>
            <person name="Magnuson J."/>
            <person name="Mondo S."/>
            <person name="Nolan M."/>
            <person name="Ohm R."/>
            <person name="Pangilinan J."/>
            <person name="Park H.-J."/>
            <person name="Ramirez L."/>
            <person name="Alfaro M."/>
            <person name="Sun H."/>
            <person name="Tritt A."/>
            <person name="Yoshinaga Y."/>
            <person name="Zwiers L.-H."/>
            <person name="Turgeon B."/>
            <person name="Goodwin S."/>
            <person name="Spatafora J."/>
            <person name="Crous P."/>
            <person name="Grigoriev I."/>
        </authorList>
    </citation>
    <scope>NUCLEOTIDE SEQUENCE</scope>
    <source>
        <strain evidence="2">CBS 115976</strain>
    </source>
</reference>
<keyword evidence="1" id="KW-0472">Membrane</keyword>
<feature type="transmembrane region" description="Helical" evidence="1">
    <location>
        <begin position="34"/>
        <end position="54"/>
    </location>
</feature>
<name>A0A6A6UL36_9PEZI</name>
<protein>
    <submittedName>
        <fullName evidence="2">Uncharacterized protein</fullName>
    </submittedName>
</protein>
<keyword evidence="3" id="KW-1185">Reference proteome</keyword>
<proteinExistence type="predicted"/>
<dbReference type="Proteomes" id="UP000799302">
    <property type="component" value="Unassembled WGS sequence"/>
</dbReference>
<dbReference type="EMBL" id="MU004231">
    <property type="protein sequence ID" value="KAF2672942.1"/>
    <property type="molecule type" value="Genomic_DNA"/>
</dbReference>
<evidence type="ECO:0000313" key="2">
    <source>
        <dbReference type="EMBL" id="KAF2672942.1"/>
    </source>
</evidence>
<keyword evidence="1" id="KW-0812">Transmembrane</keyword>
<sequence>MCVAVHTCLPLVVWVSMCYVVGFERDFLGVGGSVAGAGLGCVHSLFWVMILGFAGD</sequence>
<evidence type="ECO:0000256" key="1">
    <source>
        <dbReference type="SAM" id="Phobius"/>
    </source>
</evidence>
<accession>A0A6A6UL36</accession>
<evidence type="ECO:0000313" key="3">
    <source>
        <dbReference type="Proteomes" id="UP000799302"/>
    </source>
</evidence>
<feature type="non-terminal residue" evidence="2">
    <location>
        <position position="56"/>
    </location>
</feature>
<dbReference type="AlphaFoldDB" id="A0A6A6UL36"/>
<gene>
    <name evidence="2" type="ORF">BT63DRAFT_421143</name>
</gene>
<organism evidence="2 3">
    <name type="scientific">Microthyrium microscopicum</name>
    <dbReference type="NCBI Taxonomy" id="703497"/>
    <lineage>
        <taxon>Eukaryota</taxon>
        <taxon>Fungi</taxon>
        <taxon>Dikarya</taxon>
        <taxon>Ascomycota</taxon>
        <taxon>Pezizomycotina</taxon>
        <taxon>Dothideomycetes</taxon>
        <taxon>Dothideomycetes incertae sedis</taxon>
        <taxon>Microthyriales</taxon>
        <taxon>Microthyriaceae</taxon>
        <taxon>Microthyrium</taxon>
    </lineage>
</organism>
<keyword evidence="1" id="KW-1133">Transmembrane helix</keyword>